<evidence type="ECO:0000256" key="1">
    <source>
        <dbReference type="SAM" id="MobiDB-lite"/>
    </source>
</evidence>
<feature type="compositionally biased region" description="Pro residues" evidence="1">
    <location>
        <begin position="53"/>
        <end position="64"/>
    </location>
</feature>
<gene>
    <name evidence="2" type="ORF">SODALDRAFT_359867</name>
</gene>
<organism evidence="2 3">
    <name type="scientific">Sodiomyces alkalinus (strain CBS 110278 / VKM F-3762 / F11)</name>
    <name type="common">Alkaliphilic filamentous fungus</name>
    <dbReference type="NCBI Taxonomy" id="1314773"/>
    <lineage>
        <taxon>Eukaryota</taxon>
        <taxon>Fungi</taxon>
        <taxon>Dikarya</taxon>
        <taxon>Ascomycota</taxon>
        <taxon>Pezizomycotina</taxon>
        <taxon>Sordariomycetes</taxon>
        <taxon>Hypocreomycetidae</taxon>
        <taxon>Glomerellales</taxon>
        <taxon>Plectosphaerellaceae</taxon>
        <taxon>Sodiomyces</taxon>
    </lineage>
</organism>
<dbReference type="EMBL" id="ML119055">
    <property type="protein sequence ID" value="ROT38759.1"/>
    <property type="molecule type" value="Genomic_DNA"/>
</dbReference>
<reference evidence="2 3" key="1">
    <citation type="journal article" date="2018" name="Mol. Ecol.">
        <title>The obligate alkalophilic soda-lake fungus Sodiomyces alkalinus has shifted to a protein diet.</title>
        <authorList>
            <person name="Grum-Grzhimaylo A.A."/>
            <person name="Falkoski D.L."/>
            <person name="van den Heuvel J."/>
            <person name="Valero-Jimenez C.A."/>
            <person name="Min B."/>
            <person name="Choi I.G."/>
            <person name="Lipzen A."/>
            <person name="Daum C.G."/>
            <person name="Aanen D.K."/>
            <person name="Tsang A."/>
            <person name="Henrissat B."/>
            <person name="Bilanenko E.N."/>
            <person name="de Vries R.P."/>
            <person name="van Kan J.A.L."/>
            <person name="Grigoriev I.V."/>
            <person name="Debets A.J.M."/>
        </authorList>
    </citation>
    <scope>NUCLEOTIDE SEQUENCE [LARGE SCALE GENOMIC DNA]</scope>
    <source>
        <strain evidence="2 3">F11</strain>
    </source>
</reference>
<proteinExistence type="predicted"/>
<evidence type="ECO:0000313" key="2">
    <source>
        <dbReference type="EMBL" id="ROT38759.1"/>
    </source>
</evidence>
<dbReference type="RefSeq" id="XP_028466565.1">
    <property type="nucleotide sequence ID" value="XM_028614214.1"/>
</dbReference>
<sequence length="64" mass="7162">MQLLAPWDTARCVVYFVAPAGLLVCVRKWNQRQNSSSPFAHSSEPHHDTPTLQPSPVPTSNPHR</sequence>
<keyword evidence="3" id="KW-1185">Reference proteome</keyword>
<dbReference type="Proteomes" id="UP000272025">
    <property type="component" value="Unassembled WGS sequence"/>
</dbReference>
<accession>A0A3N2PW72</accession>
<name>A0A3N2PW72_SODAK</name>
<dbReference type="GeneID" id="39582692"/>
<feature type="region of interest" description="Disordered" evidence="1">
    <location>
        <begin position="34"/>
        <end position="64"/>
    </location>
</feature>
<dbReference type="AlphaFoldDB" id="A0A3N2PW72"/>
<evidence type="ECO:0000313" key="3">
    <source>
        <dbReference type="Proteomes" id="UP000272025"/>
    </source>
</evidence>
<protein>
    <submittedName>
        <fullName evidence="2">Uncharacterized protein</fullName>
    </submittedName>
</protein>